<evidence type="ECO:0000256" key="2">
    <source>
        <dbReference type="ARBA" id="ARBA00022837"/>
    </source>
</evidence>
<dbReference type="RefSeq" id="XP_049139912.1">
    <property type="nucleotide sequence ID" value="XM_049282769.1"/>
</dbReference>
<accession>A0A9Q8WD50</accession>
<dbReference type="Pfam" id="PF13202">
    <property type="entry name" value="EF-hand_5"/>
    <property type="match status" value="2"/>
</dbReference>
<evidence type="ECO:0000313" key="6">
    <source>
        <dbReference type="EMBL" id="UQC78275.1"/>
    </source>
</evidence>
<evidence type="ECO:0000256" key="4">
    <source>
        <dbReference type="SAM" id="Phobius"/>
    </source>
</evidence>
<keyword evidence="1" id="KW-0677">Repeat</keyword>
<sequence length="445" mass="48567">MQGYGCHGEDASVYIHLSPKATHCLCSGSDLSTIELQRHFKINAEPFNHTFYSILIPETRYAILAVAFLLYIAVLYSSLVRLPSSLGSIPIFLIVYFAAKWARGIKDPEQGTPYFPPTAAPAPNTFSICRMNFDLKNPQQAMPAGYKPSPLGPHGSPRSSPFRRPESPASPSAVRQTSTTQVTQVTPFGSPTKASYATNNGRFGNPTTPTDTAESKTPRVRTPTAETTTMASPQPLRPGLKKTMSHGNAISHLQPAQVRQLREGFEVLDRDSDGVINREDVADMLNQLGKIGKLNISIEFPRLTNFPGLPSKPSDVSNFFPPSTPQTMTMAAFLNYLATMLASLSPQSELLSAFSAFDDDDSGQIDLAELRDALLHTAPEPGERPLTETEVEKVIEGFTGRRAFNRNMQGGLGNRREVFRYQDFVNSIMGSNTTSEAASAEGSED</sequence>
<dbReference type="PANTHER" id="PTHR23049">
    <property type="entry name" value="MYOSIN REGULATORY LIGHT CHAIN 2"/>
    <property type="match status" value="1"/>
</dbReference>
<keyword evidence="4" id="KW-0812">Transmembrane</keyword>
<feature type="transmembrane region" description="Helical" evidence="4">
    <location>
        <begin position="61"/>
        <end position="79"/>
    </location>
</feature>
<dbReference type="PROSITE" id="PS50222">
    <property type="entry name" value="EF_HAND_2"/>
    <property type="match status" value="2"/>
</dbReference>
<dbReference type="GeneID" id="73337779"/>
<feature type="region of interest" description="Disordered" evidence="3">
    <location>
        <begin position="139"/>
        <end position="237"/>
    </location>
</feature>
<evidence type="ECO:0000256" key="3">
    <source>
        <dbReference type="SAM" id="MobiDB-lite"/>
    </source>
</evidence>
<feature type="domain" description="EF-hand" evidence="5">
    <location>
        <begin position="256"/>
        <end position="291"/>
    </location>
</feature>
<dbReference type="AlphaFoldDB" id="A0A9Q8WD50"/>
<dbReference type="InterPro" id="IPR018247">
    <property type="entry name" value="EF_Hand_1_Ca_BS"/>
</dbReference>
<feature type="domain" description="EF-hand" evidence="5">
    <location>
        <begin position="345"/>
        <end position="380"/>
    </location>
</feature>
<feature type="compositionally biased region" description="Polar residues" evidence="3">
    <location>
        <begin position="187"/>
        <end position="212"/>
    </location>
</feature>
<dbReference type="InterPro" id="IPR011992">
    <property type="entry name" value="EF-hand-dom_pair"/>
</dbReference>
<feature type="compositionally biased region" description="Low complexity" evidence="3">
    <location>
        <begin position="153"/>
        <end position="186"/>
    </location>
</feature>
<dbReference type="Gene3D" id="1.10.238.10">
    <property type="entry name" value="EF-hand"/>
    <property type="match status" value="1"/>
</dbReference>
<evidence type="ECO:0000259" key="5">
    <source>
        <dbReference type="PROSITE" id="PS50222"/>
    </source>
</evidence>
<name>A0A9Q8WD50_9PEZI</name>
<keyword evidence="4" id="KW-0472">Membrane</keyword>
<proteinExistence type="predicted"/>
<gene>
    <name evidence="6" type="ORF">CLUP02_03752</name>
</gene>
<evidence type="ECO:0000313" key="7">
    <source>
        <dbReference type="Proteomes" id="UP000830671"/>
    </source>
</evidence>
<dbReference type="SUPFAM" id="SSF47473">
    <property type="entry name" value="EF-hand"/>
    <property type="match status" value="1"/>
</dbReference>
<keyword evidence="2" id="KW-0106">Calcium</keyword>
<dbReference type="GO" id="GO:0005509">
    <property type="term" value="F:calcium ion binding"/>
    <property type="evidence" value="ECO:0007669"/>
    <property type="project" value="InterPro"/>
</dbReference>
<dbReference type="InterPro" id="IPR002048">
    <property type="entry name" value="EF_hand_dom"/>
</dbReference>
<dbReference type="EMBL" id="CP019474">
    <property type="protein sequence ID" value="UQC78275.1"/>
    <property type="molecule type" value="Genomic_DNA"/>
</dbReference>
<dbReference type="PROSITE" id="PS00018">
    <property type="entry name" value="EF_HAND_1"/>
    <property type="match status" value="2"/>
</dbReference>
<dbReference type="KEGG" id="clup:CLUP02_03752"/>
<dbReference type="SMART" id="SM00054">
    <property type="entry name" value="EFh"/>
    <property type="match status" value="2"/>
</dbReference>
<dbReference type="Proteomes" id="UP000830671">
    <property type="component" value="Chromosome 2"/>
</dbReference>
<organism evidence="6 7">
    <name type="scientific">Colletotrichum lupini</name>
    <dbReference type="NCBI Taxonomy" id="145971"/>
    <lineage>
        <taxon>Eukaryota</taxon>
        <taxon>Fungi</taxon>
        <taxon>Dikarya</taxon>
        <taxon>Ascomycota</taxon>
        <taxon>Pezizomycotina</taxon>
        <taxon>Sordariomycetes</taxon>
        <taxon>Hypocreomycetidae</taxon>
        <taxon>Glomerellales</taxon>
        <taxon>Glomerellaceae</taxon>
        <taxon>Colletotrichum</taxon>
        <taxon>Colletotrichum acutatum species complex</taxon>
    </lineage>
</organism>
<protein>
    <recommendedName>
        <fullName evidence="5">EF-hand domain-containing protein</fullName>
    </recommendedName>
</protein>
<dbReference type="InterPro" id="IPR050403">
    <property type="entry name" value="Myosin_RLC"/>
</dbReference>
<reference evidence="6" key="1">
    <citation type="journal article" date="2021" name="Mol. Plant Microbe Interact.">
        <title>Complete Genome Sequence of the Plant-Pathogenic Fungus Colletotrichum lupini.</title>
        <authorList>
            <person name="Baroncelli R."/>
            <person name="Pensec F."/>
            <person name="Da Lio D."/>
            <person name="Boufleur T."/>
            <person name="Vicente I."/>
            <person name="Sarrocco S."/>
            <person name="Picot A."/>
            <person name="Baraldi E."/>
            <person name="Sukno S."/>
            <person name="Thon M."/>
            <person name="Le Floch G."/>
        </authorList>
    </citation>
    <scope>NUCLEOTIDE SEQUENCE</scope>
    <source>
        <strain evidence="6">IMI 504893</strain>
    </source>
</reference>
<keyword evidence="4" id="KW-1133">Transmembrane helix</keyword>
<keyword evidence="7" id="KW-1185">Reference proteome</keyword>
<evidence type="ECO:0000256" key="1">
    <source>
        <dbReference type="ARBA" id="ARBA00022737"/>
    </source>
</evidence>